<dbReference type="Pfam" id="PF08299">
    <property type="entry name" value="Bac_DnaA_C"/>
    <property type="match status" value="1"/>
</dbReference>
<protein>
    <recommendedName>
        <fullName evidence="8 9">Chromosomal replication initiator protein DnaA</fullName>
    </recommendedName>
</protein>
<feature type="region of interest" description="Domain I, interacts with DnaA modulators" evidence="8">
    <location>
        <begin position="1"/>
        <end position="94"/>
    </location>
</feature>
<dbReference type="InterPro" id="IPR003593">
    <property type="entry name" value="AAA+_ATPase"/>
</dbReference>
<evidence type="ECO:0000256" key="6">
    <source>
        <dbReference type="ARBA" id="ARBA00023121"/>
    </source>
</evidence>
<keyword evidence="15" id="KW-1185">Reference proteome</keyword>
<keyword evidence="4 8" id="KW-0547">Nucleotide-binding</keyword>
<dbReference type="GO" id="GO:0003688">
    <property type="term" value="F:DNA replication origin binding"/>
    <property type="evidence" value="ECO:0007669"/>
    <property type="project" value="UniProtKB-UniRule"/>
</dbReference>
<evidence type="ECO:0000313" key="15">
    <source>
        <dbReference type="Proteomes" id="UP000219621"/>
    </source>
</evidence>
<dbReference type="InterPro" id="IPR038454">
    <property type="entry name" value="DnaA_N_sf"/>
</dbReference>
<feature type="binding site" evidence="8">
    <location>
        <position position="205"/>
    </location>
    <ligand>
        <name>ATP</name>
        <dbReference type="ChEBI" id="CHEBI:30616"/>
    </ligand>
</feature>
<keyword evidence="2 8" id="KW-0963">Cytoplasm</keyword>
<dbReference type="SUPFAM" id="SSF48295">
    <property type="entry name" value="TrpR-like"/>
    <property type="match status" value="1"/>
</dbReference>
<comment type="function">
    <text evidence="8 10">Plays an essential role in the initiation and regulation of chromosomal replication. ATP-DnaA binds to the origin of replication (oriC) to initiate formation of the DNA replication initiation complex once per cell cycle. Binds the DnaA box (a 9 base pair repeat at the origin) and separates the double-stranded (ds)DNA. Forms a right-handed helical filament on oriC DNA; dsDNA binds to the exterior of the filament while single-stranded (ss)DNA is stabiized in the filament's interior. The ATP-DnaA-oriC complex binds and stabilizes one strand of the AT-rich DNA unwinding element (DUE), permitting loading of DNA polymerase. After initiation quickly degrades to an ADP-DnaA complex that is not apt for DNA replication. Binds acidic phospholipids.</text>
</comment>
<dbReference type="PRINTS" id="PR00051">
    <property type="entry name" value="DNAA"/>
</dbReference>
<sequence length="497" mass="55382">MDKGQMDAGLAAQWDRVQDRLREEFGDAAFKSWVKPMTVAGLQDGAVTLAVPTRFIRDWVLTHYADRIRSLWNGENPMVRSVDVTVVAGAPRLAPEPRGRLAAAAAQTTALTASVTALPERAMPSEPMRPASLPATVPQAPSAGVPALVTATPVVDDLSAPLDPRYTFDNFVVGKPNEFAYAAANRVADSDMVSFNPLFLYGGVGLGKTHLMHAIAHRLRERRPDRRVIYMSAEKFMYSFVRALRHQDTISFKEQFRTVDVLMIDDVQFISGKDSTQEEFFHTFNALVDQGRQIVISADKSPNDLEEIGARLRSRMASGLVADIHPTTYELRLGILDSKAEQMGVEVPVKVKEFLAHKITSNARELEGALTRLVAHAQLVGRELSLETAHEVLADLLRAYDRRVTIEEIQKKVAEHFQIRISDMHSARRARAVTRPRQVAMYLAKQLTSRSLPEIGRKFGGRDHTTVMHAVKKVEELMGQDPAFAEDVNLLRRMLES</sequence>
<dbReference type="CDD" id="cd00009">
    <property type="entry name" value="AAA"/>
    <property type="match status" value="1"/>
</dbReference>
<dbReference type="NCBIfam" id="TIGR00362">
    <property type="entry name" value="DnaA"/>
    <property type="match status" value="1"/>
</dbReference>
<dbReference type="GO" id="GO:0005886">
    <property type="term" value="C:plasma membrane"/>
    <property type="evidence" value="ECO:0007669"/>
    <property type="project" value="TreeGrafter"/>
</dbReference>
<dbReference type="GO" id="GO:0008289">
    <property type="term" value="F:lipid binding"/>
    <property type="evidence" value="ECO:0007669"/>
    <property type="project" value="UniProtKB-KW"/>
</dbReference>
<dbReference type="GO" id="GO:0005524">
    <property type="term" value="F:ATP binding"/>
    <property type="evidence" value="ECO:0007669"/>
    <property type="project" value="UniProtKB-UniRule"/>
</dbReference>
<evidence type="ECO:0000256" key="4">
    <source>
        <dbReference type="ARBA" id="ARBA00022741"/>
    </source>
</evidence>
<keyword evidence="7 8" id="KW-0238">DNA-binding</keyword>
<comment type="caution">
    <text evidence="8">Lacks conserved residue(s) required for the propagation of feature annotation.</text>
</comment>
<evidence type="ECO:0000256" key="1">
    <source>
        <dbReference type="ARBA" id="ARBA00006583"/>
    </source>
</evidence>
<dbReference type="InterPro" id="IPR027417">
    <property type="entry name" value="P-loop_NTPase"/>
</dbReference>
<keyword evidence="6 8" id="KW-0446">Lipid-binding</keyword>
<proteinExistence type="inferred from homology"/>
<evidence type="ECO:0000313" key="14">
    <source>
        <dbReference type="EMBL" id="SOE00283.1"/>
    </source>
</evidence>
<dbReference type="InterPro" id="IPR020591">
    <property type="entry name" value="Chromosome_initiator_DnaA-like"/>
</dbReference>
<dbReference type="InterPro" id="IPR013317">
    <property type="entry name" value="DnaA_dom"/>
</dbReference>
<dbReference type="GO" id="GO:0006270">
    <property type="term" value="P:DNA replication initiation"/>
    <property type="evidence" value="ECO:0007669"/>
    <property type="project" value="UniProtKB-UniRule"/>
</dbReference>
<dbReference type="FunFam" id="3.40.50.300:FF:000668">
    <property type="entry name" value="Chromosomal replication initiator protein DnaA"/>
    <property type="match status" value="1"/>
</dbReference>
<dbReference type="PANTHER" id="PTHR30050">
    <property type="entry name" value="CHROMOSOMAL REPLICATION INITIATOR PROTEIN DNAA"/>
    <property type="match status" value="1"/>
</dbReference>
<dbReference type="CDD" id="cd06571">
    <property type="entry name" value="Bac_DnaA_C"/>
    <property type="match status" value="1"/>
</dbReference>
<dbReference type="RefSeq" id="WP_245913596.1">
    <property type="nucleotide sequence ID" value="NZ_OCNJ01000012.1"/>
</dbReference>
<comment type="domain">
    <text evidence="8">Domain I is involved in oligomerization and binding regulators, domain II is flexibile and of varying length in different bacteria, domain III forms the AAA+ region, while domain IV binds dsDNA.</text>
</comment>
<gene>
    <name evidence="8" type="primary">dnaA</name>
    <name evidence="14" type="ORF">SAMN05421508_11215</name>
</gene>
<feature type="binding site" evidence="8">
    <location>
        <position position="207"/>
    </location>
    <ligand>
        <name>ATP</name>
        <dbReference type="ChEBI" id="CHEBI:30616"/>
    </ligand>
</feature>
<dbReference type="PROSITE" id="PS01008">
    <property type="entry name" value="DNAA"/>
    <property type="match status" value="1"/>
</dbReference>
<dbReference type="InterPro" id="IPR024633">
    <property type="entry name" value="DnaA_N_dom"/>
</dbReference>
<organism evidence="14 15">
    <name type="scientific">Caenispirillum bisanense</name>
    <dbReference type="NCBI Taxonomy" id="414052"/>
    <lineage>
        <taxon>Bacteria</taxon>
        <taxon>Pseudomonadati</taxon>
        <taxon>Pseudomonadota</taxon>
        <taxon>Alphaproteobacteria</taxon>
        <taxon>Rhodospirillales</taxon>
        <taxon>Novispirillaceae</taxon>
        <taxon>Caenispirillum</taxon>
    </lineage>
</organism>
<accession>A0A286GXP1</accession>
<evidence type="ECO:0000256" key="2">
    <source>
        <dbReference type="ARBA" id="ARBA00022490"/>
    </source>
</evidence>
<feature type="domain" description="AAA+ ATPase" evidence="12">
    <location>
        <begin position="194"/>
        <end position="322"/>
    </location>
</feature>
<dbReference type="GO" id="GO:0005737">
    <property type="term" value="C:cytoplasm"/>
    <property type="evidence" value="ECO:0007669"/>
    <property type="project" value="UniProtKB-SubCell"/>
</dbReference>
<dbReference type="AlphaFoldDB" id="A0A286GXP1"/>
<evidence type="ECO:0000256" key="11">
    <source>
        <dbReference type="RuleBase" id="RU004227"/>
    </source>
</evidence>
<comment type="subcellular location">
    <subcellularLocation>
        <location evidence="8">Cytoplasm</location>
    </subcellularLocation>
</comment>
<dbReference type="EMBL" id="OCNJ01000012">
    <property type="protein sequence ID" value="SOE00283.1"/>
    <property type="molecule type" value="Genomic_DNA"/>
</dbReference>
<dbReference type="Pfam" id="PF00308">
    <property type="entry name" value="Bac_DnaA"/>
    <property type="match status" value="1"/>
</dbReference>
<evidence type="ECO:0000256" key="9">
    <source>
        <dbReference type="NCBIfam" id="TIGR00362"/>
    </source>
</evidence>
<dbReference type="InterPro" id="IPR018312">
    <property type="entry name" value="Chromosome_initiator_DnaA_CS"/>
</dbReference>
<dbReference type="Gene3D" id="1.10.1750.10">
    <property type="match status" value="1"/>
</dbReference>
<dbReference type="Gene3D" id="3.40.50.300">
    <property type="entry name" value="P-loop containing nucleotide triphosphate hydrolases"/>
    <property type="match status" value="1"/>
</dbReference>
<dbReference type="SMART" id="SM00382">
    <property type="entry name" value="AAA"/>
    <property type="match status" value="1"/>
</dbReference>
<dbReference type="SUPFAM" id="SSF52540">
    <property type="entry name" value="P-loop containing nucleoside triphosphate hydrolases"/>
    <property type="match status" value="1"/>
</dbReference>
<dbReference type="SMART" id="SM00760">
    <property type="entry name" value="Bac_DnaA_C"/>
    <property type="match status" value="1"/>
</dbReference>
<dbReference type="InterPro" id="IPR001957">
    <property type="entry name" value="Chromosome_initiator_DnaA"/>
</dbReference>
<dbReference type="Gene3D" id="1.10.8.60">
    <property type="match status" value="1"/>
</dbReference>
<feature type="domain" description="Chromosomal replication initiator DnaA C-terminal" evidence="13">
    <location>
        <begin position="405"/>
        <end position="474"/>
    </location>
</feature>
<dbReference type="InterPro" id="IPR013159">
    <property type="entry name" value="DnaA_C"/>
</dbReference>
<evidence type="ECO:0000256" key="8">
    <source>
        <dbReference type="HAMAP-Rule" id="MF_00377"/>
    </source>
</evidence>
<dbReference type="GO" id="GO:0006275">
    <property type="term" value="P:regulation of DNA replication"/>
    <property type="evidence" value="ECO:0007669"/>
    <property type="project" value="UniProtKB-UniRule"/>
</dbReference>
<reference evidence="14 15" key="1">
    <citation type="submission" date="2017-09" db="EMBL/GenBank/DDBJ databases">
        <authorList>
            <person name="Ehlers B."/>
            <person name="Leendertz F.H."/>
        </authorList>
    </citation>
    <scope>NUCLEOTIDE SEQUENCE [LARGE SCALE GENOMIC DNA]</scope>
    <source>
        <strain evidence="14 15">USBA 140</strain>
    </source>
</reference>
<evidence type="ECO:0000256" key="7">
    <source>
        <dbReference type="ARBA" id="ARBA00023125"/>
    </source>
</evidence>
<evidence type="ECO:0000256" key="10">
    <source>
        <dbReference type="RuleBase" id="RU000577"/>
    </source>
</evidence>
<dbReference type="Gene3D" id="3.30.300.180">
    <property type="match status" value="1"/>
</dbReference>
<dbReference type="HAMAP" id="MF_00377">
    <property type="entry name" value="DnaA_bact"/>
    <property type="match status" value="1"/>
</dbReference>
<keyword evidence="5 8" id="KW-0067">ATP-binding</keyword>
<evidence type="ECO:0000259" key="12">
    <source>
        <dbReference type="SMART" id="SM00382"/>
    </source>
</evidence>
<feature type="binding site" evidence="8">
    <location>
        <position position="209"/>
    </location>
    <ligand>
        <name>ATP</name>
        <dbReference type="ChEBI" id="CHEBI:30616"/>
    </ligand>
</feature>
<comment type="similarity">
    <text evidence="1 8 11">Belongs to the DnaA family.</text>
</comment>
<dbReference type="Pfam" id="PF11638">
    <property type="entry name" value="DnaA_N"/>
    <property type="match status" value="1"/>
</dbReference>
<evidence type="ECO:0000256" key="5">
    <source>
        <dbReference type="ARBA" id="ARBA00022840"/>
    </source>
</evidence>
<evidence type="ECO:0000256" key="3">
    <source>
        <dbReference type="ARBA" id="ARBA00022705"/>
    </source>
</evidence>
<keyword evidence="3 8" id="KW-0235">DNA replication</keyword>
<feature type="binding site" evidence="8">
    <location>
        <position position="208"/>
    </location>
    <ligand>
        <name>ATP</name>
        <dbReference type="ChEBI" id="CHEBI:30616"/>
    </ligand>
</feature>
<name>A0A286GXP1_9PROT</name>
<dbReference type="PANTHER" id="PTHR30050:SF2">
    <property type="entry name" value="CHROMOSOMAL REPLICATION INITIATOR PROTEIN DNAA"/>
    <property type="match status" value="1"/>
</dbReference>
<feature type="region of interest" description="Domain IV, binds dsDNA" evidence="8">
    <location>
        <begin position="378"/>
        <end position="497"/>
    </location>
</feature>
<dbReference type="Proteomes" id="UP000219621">
    <property type="component" value="Unassembled WGS sequence"/>
</dbReference>
<dbReference type="InterPro" id="IPR010921">
    <property type="entry name" value="Trp_repressor/repl_initiator"/>
</dbReference>
<comment type="subunit">
    <text evidence="8">Oligomerizes as a right-handed, spiral filament on DNA at oriC.</text>
</comment>
<evidence type="ECO:0000259" key="13">
    <source>
        <dbReference type="SMART" id="SM00760"/>
    </source>
</evidence>
<feature type="region of interest" description="Domain III, AAA+ region" evidence="8">
    <location>
        <begin position="161"/>
        <end position="377"/>
    </location>
</feature>